<feature type="domain" description="LysM" evidence="3">
    <location>
        <begin position="29"/>
        <end position="81"/>
    </location>
</feature>
<dbReference type="SMART" id="SM00257">
    <property type="entry name" value="LysM"/>
    <property type="match status" value="4"/>
</dbReference>
<dbReference type="PRINTS" id="PR01217">
    <property type="entry name" value="PRICHEXTENSN"/>
</dbReference>
<sequence length="416" mass="42451">MTLAASSKLLAALVIGFAAIAVQAQSVCQTYVVQAGDTVGTIAEKFDLRVTDLEAALADCDLLVTGYKPGDFLQTSQRICLPGYVPACLNVQSAGGNEACKYYTVQQGDTFESIGTSFGMPRQDIAEVNPNLDVLPVNSFVKLPPWDASVCPDPSTAASCRVYVAESGDSLSLIATAFSVNLADLQTANTALNADAMTVLQPGQRVKLPPFPDNCGDGVTVKKPSNCRAYIVIPGDTIASIAAMFQTSAADLTASNPELADAVVLSPGTQVKLPPVDESCVNPTIVSAIPSPPPPPSPPLPPPSPPSPPAAESSPPPPSPPPSPEAEPVVPVVPTVPESAPISAPAPEPIEQPLEPLEPAPAPAPEPVVEEPVEAPAPAPVVVPEPTPAPASSAASTRSMVLVALLAVIGAAAALF</sequence>
<comment type="caution">
    <text evidence="4">The sequence shown here is derived from an EMBL/GenBank/DDBJ whole genome shotgun (WGS) entry which is preliminary data.</text>
</comment>
<organism evidence="4 5">
    <name type="scientific">Chlorella vulgaris</name>
    <name type="common">Green alga</name>
    <dbReference type="NCBI Taxonomy" id="3077"/>
    <lineage>
        <taxon>Eukaryota</taxon>
        <taxon>Viridiplantae</taxon>
        <taxon>Chlorophyta</taxon>
        <taxon>core chlorophytes</taxon>
        <taxon>Trebouxiophyceae</taxon>
        <taxon>Chlorellales</taxon>
        <taxon>Chlorellaceae</taxon>
        <taxon>Chlorella clade</taxon>
        <taxon>Chlorella</taxon>
    </lineage>
</organism>
<feature type="chain" id="PRO_5038626955" description="LysM domain-containing protein" evidence="2">
    <location>
        <begin position="25"/>
        <end position="416"/>
    </location>
</feature>
<dbReference type="InterPro" id="IPR018392">
    <property type="entry name" value="LysM"/>
</dbReference>
<dbReference type="PANTHER" id="PTHR33734:SF22">
    <property type="entry name" value="MEMBRANE-BOUND LYTIC MUREIN TRANSGLYCOSYLASE D"/>
    <property type="match status" value="1"/>
</dbReference>
<dbReference type="Gene3D" id="3.10.350.10">
    <property type="entry name" value="LysM domain"/>
    <property type="match status" value="4"/>
</dbReference>
<dbReference type="InterPro" id="IPR036779">
    <property type="entry name" value="LysM_dom_sf"/>
</dbReference>
<evidence type="ECO:0000256" key="1">
    <source>
        <dbReference type="SAM" id="MobiDB-lite"/>
    </source>
</evidence>
<accession>A0A9D4TFK6</accession>
<dbReference type="SMR" id="A0A9D4TFK6"/>
<dbReference type="Proteomes" id="UP001055712">
    <property type="component" value="Unassembled WGS sequence"/>
</dbReference>
<evidence type="ECO:0000313" key="4">
    <source>
        <dbReference type="EMBL" id="KAI3424263.1"/>
    </source>
</evidence>
<feature type="compositionally biased region" description="Pro residues" evidence="1">
    <location>
        <begin position="344"/>
        <end position="366"/>
    </location>
</feature>
<dbReference type="EMBL" id="SIDB01000013">
    <property type="protein sequence ID" value="KAI3424263.1"/>
    <property type="molecule type" value="Genomic_DNA"/>
</dbReference>
<gene>
    <name evidence="4" type="ORF">D9Q98_009617</name>
</gene>
<evidence type="ECO:0000259" key="3">
    <source>
        <dbReference type="PROSITE" id="PS51782"/>
    </source>
</evidence>
<protein>
    <recommendedName>
        <fullName evidence="3">LysM domain-containing protein</fullName>
    </recommendedName>
</protein>
<feature type="signal peptide" evidence="2">
    <location>
        <begin position="1"/>
        <end position="24"/>
    </location>
</feature>
<dbReference type="SUPFAM" id="SSF54106">
    <property type="entry name" value="LysM domain"/>
    <property type="match status" value="3"/>
</dbReference>
<dbReference type="OrthoDB" id="2107166at2759"/>
<dbReference type="AlphaFoldDB" id="A0A9D4TFK6"/>
<keyword evidence="5" id="KW-1185">Reference proteome</keyword>
<feature type="compositionally biased region" description="Low complexity" evidence="1">
    <location>
        <begin position="326"/>
        <end position="343"/>
    </location>
</feature>
<name>A0A9D4TFK6_CHLVU</name>
<keyword evidence="2" id="KW-0732">Signal</keyword>
<reference evidence="4" key="1">
    <citation type="journal article" date="2019" name="Plant J.">
        <title>Chlorella vulgaris genome assembly and annotation reveals the molecular basis for metabolic acclimation to high light conditions.</title>
        <authorList>
            <person name="Cecchin M."/>
            <person name="Marcolungo L."/>
            <person name="Rossato M."/>
            <person name="Girolomoni L."/>
            <person name="Cosentino E."/>
            <person name="Cuine S."/>
            <person name="Li-Beisson Y."/>
            <person name="Delledonne M."/>
            <person name="Ballottari M."/>
        </authorList>
    </citation>
    <scope>NUCLEOTIDE SEQUENCE</scope>
    <source>
        <strain evidence="4">211/11P</strain>
    </source>
</reference>
<dbReference type="Pfam" id="PF01476">
    <property type="entry name" value="LysM"/>
    <property type="match status" value="4"/>
</dbReference>
<dbReference type="PANTHER" id="PTHR33734">
    <property type="entry name" value="LYSM DOMAIN-CONTAINING GPI-ANCHORED PROTEIN 2"/>
    <property type="match status" value="1"/>
</dbReference>
<feature type="region of interest" description="Disordered" evidence="1">
    <location>
        <begin position="283"/>
        <end position="373"/>
    </location>
</feature>
<dbReference type="CDD" id="cd00118">
    <property type="entry name" value="LysM"/>
    <property type="match status" value="3"/>
</dbReference>
<dbReference type="PROSITE" id="PS51782">
    <property type="entry name" value="LYSM"/>
    <property type="match status" value="4"/>
</dbReference>
<feature type="compositionally biased region" description="Pro residues" evidence="1">
    <location>
        <begin position="290"/>
        <end position="325"/>
    </location>
</feature>
<reference evidence="4" key="2">
    <citation type="submission" date="2020-11" db="EMBL/GenBank/DDBJ databases">
        <authorList>
            <person name="Cecchin M."/>
            <person name="Marcolungo L."/>
            <person name="Rossato M."/>
            <person name="Girolomoni L."/>
            <person name="Cosentino E."/>
            <person name="Cuine S."/>
            <person name="Li-Beisson Y."/>
            <person name="Delledonne M."/>
            <person name="Ballottari M."/>
        </authorList>
    </citation>
    <scope>NUCLEOTIDE SEQUENCE</scope>
    <source>
        <strain evidence="4">211/11P</strain>
        <tissue evidence="4">Whole cell</tissue>
    </source>
</reference>
<feature type="domain" description="LysM" evidence="3">
    <location>
        <begin position="101"/>
        <end position="151"/>
    </location>
</feature>
<proteinExistence type="predicted"/>
<feature type="domain" description="LysM" evidence="3">
    <location>
        <begin position="161"/>
        <end position="208"/>
    </location>
</feature>
<evidence type="ECO:0000256" key="2">
    <source>
        <dbReference type="SAM" id="SignalP"/>
    </source>
</evidence>
<feature type="domain" description="LysM" evidence="3">
    <location>
        <begin position="228"/>
        <end position="273"/>
    </location>
</feature>
<evidence type="ECO:0000313" key="5">
    <source>
        <dbReference type="Proteomes" id="UP001055712"/>
    </source>
</evidence>